<dbReference type="SUPFAM" id="SSF53448">
    <property type="entry name" value="Nucleotide-diphospho-sugar transferases"/>
    <property type="match status" value="1"/>
</dbReference>
<accession>A0A2R5EQS8</accession>
<dbReference type="Gene3D" id="3.90.550.10">
    <property type="entry name" value="Spore Coat Polysaccharide Biosynthesis Protein SpsA, Chain A"/>
    <property type="match status" value="1"/>
</dbReference>
<comment type="similarity">
    <text evidence="1">Belongs to the glycosyltransferase 2 family.</text>
</comment>
<gene>
    <name evidence="3" type="ORF">PAT3040_02586</name>
</gene>
<evidence type="ECO:0000259" key="2">
    <source>
        <dbReference type="Pfam" id="PF00535"/>
    </source>
</evidence>
<evidence type="ECO:0000313" key="4">
    <source>
        <dbReference type="Proteomes" id="UP000245202"/>
    </source>
</evidence>
<dbReference type="RefSeq" id="WP_108992982.1">
    <property type="nucleotide sequence ID" value="NZ_BDQX01000128.1"/>
</dbReference>
<dbReference type="PANTHER" id="PTHR22916">
    <property type="entry name" value="GLYCOSYLTRANSFERASE"/>
    <property type="match status" value="1"/>
</dbReference>
<name>A0A2R5EQS8_9BACL</name>
<dbReference type="Pfam" id="PF00535">
    <property type="entry name" value="Glycos_transf_2"/>
    <property type="match status" value="1"/>
</dbReference>
<keyword evidence="4" id="KW-1185">Reference proteome</keyword>
<dbReference type="InterPro" id="IPR029044">
    <property type="entry name" value="Nucleotide-diphossugar_trans"/>
</dbReference>
<reference evidence="3 4" key="1">
    <citation type="submission" date="2017-08" db="EMBL/GenBank/DDBJ databases">
        <title>Substantial Increase in Enzyme Production by Combined Drug-Resistance Mutations in Paenibacillus agaridevorans.</title>
        <authorList>
            <person name="Tanaka Y."/>
            <person name="Funane K."/>
            <person name="Hosaka T."/>
            <person name="Shiwa Y."/>
            <person name="Fujita N."/>
            <person name="Miyazaki T."/>
            <person name="Yoshikawa H."/>
            <person name="Murakami K."/>
            <person name="Kasahara K."/>
            <person name="Inaoka T."/>
            <person name="Hiraga Y."/>
            <person name="Ochi K."/>
        </authorList>
    </citation>
    <scope>NUCLEOTIDE SEQUENCE [LARGE SCALE GENOMIC DNA]</scope>
    <source>
        <strain evidence="3 4">T-3040</strain>
    </source>
</reference>
<dbReference type="PANTHER" id="PTHR22916:SF3">
    <property type="entry name" value="UDP-GLCNAC:BETAGAL BETA-1,3-N-ACETYLGLUCOSAMINYLTRANSFERASE-LIKE PROTEIN 1"/>
    <property type="match status" value="1"/>
</dbReference>
<dbReference type="InterPro" id="IPR001173">
    <property type="entry name" value="Glyco_trans_2-like"/>
</dbReference>
<comment type="caution">
    <text evidence="3">The sequence shown here is derived from an EMBL/GenBank/DDBJ whole genome shotgun (WGS) entry which is preliminary data.</text>
</comment>
<dbReference type="EMBL" id="BDQX01000128">
    <property type="protein sequence ID" value="GBG08019.1"/>
    <property type="molecule type" value="Genomic_DNA"/>
</dbReference>
<organism evidence="3 4">
    <name type="scientific">Paenibacillus agaridevorans</name>
    <dbReference type="NCBI Taxonomy" id="171404"/>
    <lineage>
        <taxon>Bacteria</taxon>
        <taxon>Bacillati</taxon>
        <taxon>Bacillota</taxon>
        <taxon>Bacilli</taxon>
        <taxon>Bacillales</taxon>
        <taxon>Paenibacillaceae</taxon>
        <taxon>Paenibacillus</taxon>
    </lineage>
</organism>
<feature type="domain" description="Glycosyltransferase 2-like" evidence="2">
    <location>
        <begin position="8"/>
        <end position="166"/>
    </location>
</feature>
<evidence type="ECO:0000313" key="3">
    <source>
        <dbReference type="EMBL" id="GBG08019.1"/>
    </source>
</evidence>
<keyword evidence="3" id="KW-0808">Transferase</keyword>
<dbReference type="GO" id="GO:0016758">
    <property type="term" value="F:hexosyltransferase activity"/>
    <property type="evidence" value="ECO:0007669"/>
    <property type="project" value="UniProtKB-ARBA"/>
</dbReference>
<dbReference type="AlphaFoldDB" id="A0A2R5EQS8"/>
<sequence>MGLSPLVSIIIPVFNGSNYLREAIDSALSQSYGHIEVIVINDGSTDGGATEQIALSYGARIRYYSKPNGGVSTALNIGLREMRGEYFSWLSHDDRYKPDKIRKQMEFLSQLDDKKTILYGSYEIINHKSKKIDIVQFDKLYPITQLNKSLFPIFRGLANGCSMLIHRSHYERVGLFDEDLRTTQDYDMWFRMFREAEVRYCPGVYLQMRFHSEQTGRKVAEHNEECDRLWIWMINCLDEQEMCYLEGTSYQFYKLTLRYLKTRTEYVKAIAHTSYLLEKAVPPQGVNLSEGFGRIKLSEGDRLLLIKRIYYCIRYEGTMATINKIIRKIR</sequence>
<protein>
    <submittedName>
        <fullName evidence="3">Putative glycosyl transferase family protein</fullName>
    </submittedName>
</protein>
<proteinExistence type="inferred from homology"/>
<dbReference type="Proteomes" id="UP000245202">
    <property type="component" value="Unassembled WGS sequence"/>
</dbReference>
<evidence type="ECO:0000256" key="1">
    <source>
        <dbReference type="ARBA" id="ARBA00006739"/>
    </source>
</evidence>